<name>A0A3P4AWT9_9BURK</name>
<dbReference type="SMART" id="SM00346">
    <property type="entry name" value="HTH_ICLR"/>
    <property type="match status" value="1"/>
</dbReference>
<dbReference type="EMBL" id="UWPJ01000006">
    <property type="protein sequence ID" value="VCU68503.1"/>
    <property type="molecule type" value="Genomic_DNA"/>
</dbReference>
<evidence type="ECO:0000313" key="8">
    <source>
        <dbReference type="Proteomes" id="UP000277294"/>
    </source>
</evidence>
<dbReference type="Pfam" id="PF09339">
    <property type="entry name" value="HTH_IclR"/>
    <property type="match status" value="1"/>
</dbReference>
<evidence type="ECO:0000259" key="5">
    <source>
        <dbReference type="PROSITE" id="PS51077"/>
    </source>
</evidence>
<sequence length="273" mass="29488">MPTHRVLKSAADTAPRTPPRAPVRAMQVVEVLADSKESLSLAALSAHLGLPKTSLMHLLRALEASSHVVRTEAGYALGERSFRLAARIGARDFFETAAPQILRQIRQSTLETVLLARLTEDRRSAVYFLILPSPQPVRFVPEVEEPRPLHATAAGKLLLACSPEDISAEIIANLRLDRHTPNTIVSKAALRKHLAEIRTNGVSLSIDETAEGGSALSAPVYDQSGRLYCAVVIATPTARMKANQRFLRSVLVDGAARLSALKGYMNPPAARAG</sequence>
<protein>
    <submittedName>
        <fullName evidence="7">Acetate operon repressor</fullName>
    </submittedName>
</protein>
<dbReference type="RefSeq" id="WP_160142123.1">
    <property type="nucleotide sequence ID" value="NZ_UWPJ01000006.1"/>
</dbReference>
<gene>
    <name evidence="7" type="primary">iclR_1</name>
    <name evidence="7" type="ORF">PIGHUM_00554</name>
</gene>
<evidence type="ECO:0000256" key="2">
    <source>
        <dbReference type="ARBA" id="ARBA00023125"/>
    </source>
</evidence>
<dbReference type="GO" id="GO:0045892">
    <property type="term" value="P:negative regulation of DNA-templated transcription"/>
    <property type="evidence" value="ECO:0007669"/>
    <property type="project" value="TreeGrafter"/>
</dbReference>
<evidence type="ECO:0000313" key="7">
    <source>
        <dbReference type="EMBL" id="VCU68503.1"/>
    </source>
</evidence>
<evidence type="ECO:0000256" key="1">
    <source>
        <dbReference type="ARBA" id="ARBA00023015"/>
    </source>
</evidence>
<dbReference type="SUPFAM" id="SSF55781">
    <property type="entry name" value="GAF domain-like"/>
    <property type="match status" value="1"/>
</dbReference>
<keyword evidence="2" id="KW-0238">DNA-binding</keyword>
<dbReference type="InterPro" id="IPR036388">
    <property type="entry name" value="WH-like_DNA-bd_sf"/>
</dbReference>
<evidence type="ECO:0000259" key="6">
    <source>
        <dbReference type="PROSITE" id="PS51078"/>
    </source>
</evidence>
<keyword evidence="3" id="KW-0804">Transcription</keyword>
<organism evidence="7 8">
    <name type="scientific">Pigmentiphaga humi</name>
    <dbReference type="NCBI Taxonomy" id="2478468"/>
    <lineage>
        <taxon>Bacteria</taxon>
        <taxon>Pseudomonadati</taxon>
        <taxon>Pseudomonadota</taxon>
        <taxon>Betaproteobacteria</taxon>
        <taxon>Burkholderiales</taxon>
        <taxon>Alcaligenaceae</taxon>
        <taxon>Pigmentiphaga</taxon>
    </lineage>
</organism>
<accession>A0A3P4AWT9</accession>
<proteinExistence type="predicted"/>
<dbReference type="Gene3D" id="1.10.10.10">
    <property type="entry name" value="Winged helix-like DNA-binding domain superfamily/Winged helix DNA-binding domain"/>
    <property type="match status" value="1"/>
</dbReference>
<dbReference type="GO" id="GO:0003677">
    <property type="term" value="F:DNA binding"/>
    <property type="evidence" value="ECO:0007669"/>
    <property type="project" value="UniProtKB-KW"/>
</dbReference>
<evidence type="ECO:0000256" key="3">
    <source>
        <dbReference type="ARBA" id="ARBA00023163"/>
    </source>
</evidence>
<evidence type="ECO:0000256" key="4">
    <source>
        <dbReference type="SAM" id="MobiDB-lite"/>
    </source>
</evidence>
<reference evidence="7 8" key="1">
    <citation type="submission" date="2018-10" db="EMBL/GenBank/DDBJ databases">
        <authorList>
            <person name="Criscuolo A."/>
        </authorList>
    </citation>
    <scope>NUCLEOTIDE SEQUENCE [LARGE SCALE GENOMIC DNA]</scope>
    <source>
        <strain evidence="7">DnA1</strain>
    </source>
</reference>
<feature type="region of interest" description="Disordered" evidence="4">
    <location>
        <begin position="1"/>
        <end position="20"/>
    </location>
</feature>
<dbReference type="Proteomes" id="UP000277294">
    <property type="component" value="Unassembled WGS sequence"/>
</dbReference>
<dbReference type="PANTHER" id="PTHR30136">
    <property type="entry name" value="HELIX-TURN-HELIX TRANSCRIPTIONAL REGULATOR, ICLR FAMILY"/>
    <property type="match status" value="1"/>
</dbReference>
<dbReference type="PROSITE" id="PS51077">
    <property type="entry name" value="HTH_ICLR"/>
    <property type="match status" value="1"/>
</dbReference>
<dbReference type="AlphaFoldDB" id="A0A3P4AWT9"/>
<dbReference type="InterPro" id="IPR029016">
    <property type="entry name" value="GAF-like_dom_sf"/>
</dbReference>
<dbReference type="InterPro" id="IPR005471">
    <property type="entry name" value="Tscrpt_reg_IclR_N"/>
</dbReference>
<feature type="domain" description="HTH iclR-type" evidence="5">
    <location>
        <begin position="19"/>
        <end position="79"/>
    </location>
</feature>
<dbReference type="PROSITE" id="PS51078">
    <property type="entry name" value="ICLR_ED"/>
    <property type="match status" value="1"/>
</dbReference>
<feature type="domain" description="IclR-ED" evidence="6">
    <location>
        <begin position="80"/>
        <end position="273"/>
    </location>
</feature>
<dbReference type="InterPro" id="IPR050707">
    <property type="entry name" value="HTH_MetabolicPath_Reg"/>
</dbReference>
<dbReference type="InterPro" id="IPR014757">
    <property type="entry name" value="Tscrpt_reg_IclR_C"/>
</dbReference>
<dbReference type="GO" id="GO:0003700">
    <property type="term" value="F:DNA-binding transcription factor activity"/>
    <property type="evidence" value="ECO:0007669"/>
    <property type="project" value="TreeGrafter"/>
</dbReference>
<dbReference type="OrthoDB" id="8858707at2"/>
<keyword evidence="8" id="KW-1185">Reference proteome</keyword>
<dbReference type="Gene3D" id="3.30.450.40">
    <property type="match status" value="1"/>
</dbReference>
<dbReference type="InterPro" id="IPR036390">
    <property type="entry name" value="WH_DNA-bd_sf"/>
</dbReference>
<keyword evidence="1" id="KW-0805">Transcription regulation</keyword>
<dbReference type="SUPFAM" id="SSF46785">
    <property type="entry name" value="Winged helix' DNA-binding domain"/>
    <property type="match status" value="1"/>
</dbReference>
<dbReference type="Pfam" id="PF01614">
    <property type="entry name" value="IclR_C"/>
    <property type="match status" value="1"/>
</dbReference>
<dbReference type="PANTHER" id="PTHR30136:SF24">
    <property type="entry name" value="HTH-TYPE TRANSCRIPTIONAL REPRESSOR ALLR"/>
    <property type="match status" value="1"/>
</dbReference>